<accession>A0A0U5BDE5</accession>
<dbReference type="AlphaFoldDB" id="A0A0U5BDE5"/>
<evidence type="ECO:0000313" key="1">
    <source>
        <dbReference type="EMBL" id="BAU29638.1"/>
    </source>
</evidence>
<dbReference type="KEGG" id="asoc:CB4_03875"/>
<sequence>MIPKGQILLTIIFILLIPIGISGLKSLDKVNEKLSIF</sequence>
<name>A0A0U5BDE5_9BACL</name>
<dbReference type="EMBL" id="AP017312">
    <property type="protein sequence ID" value="BAU29638.1"/>
    <property type="molecule type" value="Genomic_DNA"/>
</dbReference>
<keyword evidence="2" id="KW-1185">Reference proteome</keyword>
<gene>
    <name evidence="1" type="ORF">CB4_03875</name>
</gene>
<protein>
    <submittedName>
        <fullName evidence="1">Uncharacterized protein</fullName>
    </submittedName>
</protein>
<reference evidence="1 2" key="1">
    <citation type="submission" date="2015-12" db="EMBL/GenBank/DDBJ databases">
        <title>Genome sequence of Aneurinibacillus soli.</title>
        <authorList>
            <person name="Lee J.S."/>
            <person name="Lee K.C."/>
            <person name="Kim K.K."/>
            <person name="Lee B.W."/>
        </authorList>
    </citation>
    <scope>NUCLEOTIDE SEQUENCE [LARGE SCALE GENOMIC DNA]</scope>
    <source>
        <strain evidence="1 2">CB4</strain>
    </source>
</reference>
<organism evidence="1 2">
    <name type="scientific">Aneurinibacillus soli</name>
    <dbReference type="NCBI Taxonomy" id="1500254"/>
    <lineage>
        <taxon>Bacteria</taxon>
        <taxon>Bacillati</taxon>
        <taxon>Bacillota</taxon>
        <taxon>Bacilli</taxon>
        <taxon>Bacillales</taxon>
        <taxon>Paenibacillaceae</taxon>
        <taxon>Aneurinibacillus group</taxon>
        <taxon>Aneurinibacillus</taxon>
    </lineage>
</organism>
<proteinExistence type="predicted"/>
<dbReference type="Proteomes" id="UP000217696">
    <property type="component" value="Chromosome"/>
</dbReference>
<evidence type="ECO:0000313" key="2">
    <source>
        <dbReference type="Proteomes" id="UP000217696"/>
    </source>
</evidence>